<evidence type="ECO:0008006" key="4">
    <source>
        <dbReference type="Google" id="ProtNLM"/>
    </source>
</evidence>
<comment type="caution">
    <text evidence="2">The sequence shown here is derived from an EMBL/GenBank/DDBJ whole genome shotgun (WGS) entry which is preliminary data.</text>
</comment>
<organism evidence="2 3">
    <name type="scientific">Hoeflea poritis</name>
    <dbReference type="NCBI Taxonomy" id="2993659"/>
    <lineage>
        <taxon>Bacteria</taxon>
        <taxon>Pseudomonadati</taxon>
        <taxon>Pseudomonadota</taxon>
        <taxon>Alphaproteobacteria</taxon>
        <taxon>Hyphomicrobiales</taxon>
        <taxon>Rhizobiaceae</taxon>
        <taxon>Hoeflea</taxon>
    </lineage>
</organism>
<gene>
    <name evidence="2" type="ORF">OOZ53_19770</name>
</gene>
<keyword evidence="1" id="KW-0812">Transmembrane</keyword>
<keyword evidence="3" id="KW-1185">Reference proteome</keyword>
<dbReference type="Proteomes" id="UP001148313">
    <property type="component" value="Unassembled WGS sequence"/>
</dbReference>
<keyword evidence="1" id="KW-1133">Transmembrane helix</keyword>
<evidence type="ECO:0000313" key="2">
    <source>
        <dbReference type="EMBL" id="MDA4847609.1"/>
    </source>
</evidence>
<feature type="transmembrane region" description="Helical" evidence="1">
    <location>
        <begin position="534"/>
        <end position="554"/>
    </location>
</feature>
<proteinExistence type="predicted"/>
<feature type="transmembrane region" description="Helical" evidence="1">
    <location>
        <begin position="20"/>
        <end position="39"/>
    </location>
</feature>
<evidence type="ECO:0000313" key="3">
    <source>
        <dbReference type="Proteomes" id="UP001148313"/>
    </source>
</evidence>
<feature type="transmembrane region" description="Helical" evidence="1">
    <location>
        <begin position="441"/>
        <end position="458"/>
    </location>
</feature>
<dbReference type="EMBL" id="JAPJZH010000014">
    <property type="protein sequence ID" value="MDA4847609.1"/>
    <property type="molecule type" value="Genomic_DNA"/>
</dbReference>
<dbReference type="RefSeq" id="WP_271091447.1">
    <property type="nucleotide sequence ID" value="NZ_JAPJZH010000014.1"/>
</dbReference>
<feature type="transmembrane region" description="Helical" evidence="1">
    <location>
        <begin position="490"/>
        <end position="509"/>
    </location>
</feature>
<keyword evidence="1" id="KW-0472">Membrane</keyword>
<evidence type="ECO:0000256" key="1">
    <source>
        <dbReference type="SAM" id="Phobius"/>
    </source>
</evidence>
<accession>A0ABT4VSC2</accession>
<protein>
    <recommendedName>
        <fullName evidence="4">MacB-like periplasmic core domain-containing protein</fullName>
    </recommendedName>
</protein>
<sequence>MNDQSQPQADLSGFVNQLKRIHLMLMLAALIIFTSVYITSQDQRMERAKAQFELFDSLKAEHFADEAHWATQIALEAWKEGKLATNPVSSERFSGWIEVPRETRNALDGDGTVIADSDGNIDRNEVLLALTEQLIVGLSQDHELFETSSFIAKKTWTVNRYECDNVVRSKIFETLSLSYPREFWDNFSRLKIASLGHDFAGKTYSLAIVSQPGEDRRNLVGDSPYFWLDSVRLAQDDGSVDAKILTEFISNAAVAGKAEDQAEDLVEYIPLKACILDRERKLPQNHILKAIEPKLDRTKDLLYLFGDFTAQTNIATAFGLQVSPATLVLFPQDAEIIIYDGRPAIKYLIGSDAEKSQFQNVFPEMDYLIRQTLRSLPAERRKLALEHKDEQISDEEYEERLAELERLITLREKVNSGEVDFPRRTQDAVEIQGLSFHVHDIALLGAIYIVLHQMYFFLHFKTFVSRVAASGASIKLSPWLGIYDDRLSRFVFITSIAIIPICICIWRYFEAEATADNAQWYTQFFGFLGIGENFPFVLGVVLFVGIVASVILAVRTYLLHRALLAELARRSPDLEIV</sequence>
<reference evidence="2" key="1">
    <citation type="submission" date="2022-11" db="EMBL/GenBank/DDBJ databases">
        <title>Hoeflea poritis sp. nov., isolated from scleractinian coral Porites lutea.</title>
        <authorList>
            <person name="Zhang G."/>
            <person name="Wei Q."/>
            <person name="Cai L."/>
        </authorList>
    </citation>
    <scope>NUCLEOTIDE SEQUENCE</scope>
    <source>
        <strain evidence="2">E7-10</strain>
    </source>
</reference>
<name>A0ABT4VSC2_9HYPH</name>